<keyword evidence="1" id="KW-0479">Metal-binding</keyword>
<evidence type="ECO:0000256" key="1">
    <source>
        <dbReference type="ARBA" id="ARBA00022723"/>
    </source>
</evidence>
<feature type="chain" id="PRO_5017473272" evidence="3">
    <location>
        <begin position="26"/>
        <end position="623"/>
    </location>
</feature>
<feature type="signal peptide" evidence="3">
    <location>
        <begin position="1"/>
        <end position="25"/>
    </location>
</feature>
<dbReference type="EMBL" id="FOUI01000002">
    <property type="protein sequence ID" value="SFM21311.1"/>
    <property type="molecule type" value="Genomic_DNA"/>
</dbReference>
<reference evidence="6" key="1">
    <citation type="submission" date="2016-10" db="EMBL/GenBank/DDBJ databases">
        <authorList>
            <person name="Varghese N."/>
            <person name="Submissions S."/>
        </authorList>
    </citation>
    <scope>NUCLEOTIDE SEQUENCE [LARGE SCALE GENOMIC DNA]</scope>
    <source>
        <strain evidence="6">DSM 24213</strain>
    </source>
</reference>
<organism evidence="5 6">
    <name type="scientific">Halopseudomonas yangmingensis</name>
    <dbReference type="NCBI Taxonomy" id="1720063"/>
    <lineage>
        <taxon>Bacteria</taxon>
        <taxon>Pseudomonadati</taxon>
        <taxon>Pseudomonadota</taxon>
        <taxon>Gammaproteobacteria</taxon>
        <taxon>Pseudomonadales</taxon>
        <taxon>Pseudomonadaceae</taxon>
        <taxon>Halopseudomonas</taxon>
    </lineage>
</organism>
<protein>
    <submittedName>
        <fullName evidence="5">PilC beta-propeller domain-containing protein</fullName>
    </submittedName>
</protein>
<evidence type="ECO:0000313" key="5">
    <source>
        <dbReference type="EMBL" id="SFM21311.1"/>
    </source>
</evidence>
<dbReference type="STRING" id="1720063.SAMN05216217_10247"/>
<accession>A0A1I4P0H9</accession>
<dbReference type="Pfam" id="PF05567">
    <property type="entry name" value="T4P_PilY1"/>
    <property type="match status" value="1"/>
</dbReference>
<sequence>MHVYVNKLMRWQLSLCLLASTAVLAHQPVSLLHGMADACAGMLETGSLPLQPGLLAADAVQLTVQSDPSAGRGRLTAIALNDEGGIGGELWHSSDLPPLSADQLHLWPVRASGEDTGRPIPELLDWLRGEPQADLPALSRPGVLVGRSLLLVHPKIPASLPGSPDDADWQRQRENFPALVLAGDGHGLLWAFSAGNQGVLTAGDVWQTFLPASQQARLMERAQAVVTHQAIAGIEGELMQVDLPLGGIWHTLVVGSAGAGGKGLFVLRLFDASLGARPAPLWEGHPQREGWESVGHIHTAPRIAWHGSRALLITGNGFGSRDGQAMLIIADAATGELIRQLPVGRAGDNGLAAPQLLLDAQGQLQAAWAGDLHGNLWRFELAGDSAQWHVAFAGQPLFAAGREQPITQAAQVLPHPHGGHMLLFGTGRWLEAADFDDATPQSVFGIWDKPGEGPLQRSQLQPQVLSDQGGVRHIEQQLLDWSSRRGWQLNLPVVGGRAEKLVQTPQLQGHRLLLQTRQMGLDGCSGQDWVWLLDGWSGGVLPGVLTAGSDSAAALLQATGTPAHHRLLPVAAGTPLASSTRPSGRLPACQPATPLLLRQLGGQQLLELPDSCRWQRLQWRQLL</sequence>
<proteinExistence type="predicted"/>
<dbReference type="OrthoDB" id="7156875at2"/>
<dbReference type="InterPro" id="IPR008707">
    <property type="entry name" value="B-propeller_PilY1"/>
</dbReference>
<keyword evidence="3" id="KW-0732">Signal</keyword>
<dbReference type="AlphaFoldDB" id="A0A1I4P0H9"/>
<evidence type="ECO:0000313" key="6">
    <source>
        <dbReference type="Proteomes" id="UP000243629"/>
    </source>
</evidence>
<name>A0A1I4P0H9_9GAMM</name>
<dbReference type="Proteomes" id="UP000243629">
    <property type="component" value="Unassembled WGS sequence"/>
</dbReference>
<evidence type="ECO:0000259" key="4">
    <source>
        <dbReference type="Pfam" id="PF05567"/>
    </source>
</evidence>
<dbReference type="GO" id="GO:0046872">
    <property type="term" value="F:metal ion binding"/>
    <property type="evidence" value="ECO:0007669"/>
    <property type="project" value="UniProtKB-KW"/>
</dbReference>
<keyword evidence="6" id="KW-1185">Reference proteome</keyword>
<keyword evidence="2" id="KW-0106">Calcium</keyword>
<evidence type="ECO:0000256" key="2">
    <source>
        <dbReference type="ARBA" id="ARBA00022837"/>
    </source>
</evidence>
<gene>
    <name evidence="5" type="ORF">SAMN05216217_10247</name>
</gene>
<evidence type="ECO:0000256" key="3">
    <source>
        <dbReference type="SAM" id="SignalP"/>
    </source>
</evidence>
<dbReference type="RefSeq" id="WP_093472282.1">
    <property type="nucleotide sequence ID" value="NZ_FOUI01000002.1"/>
</dbReference>
<feature type="domain" description="PilY1 beta-propeller" evidence="4">
    <location>
        <begin position="243"/>
        <end position="456"/>
    </location>
</feature>